<dbReference type="Proteomes" id="UP000077271">
    <property type="component" value="Unassembled WGS sequence"/>
</dbReference>
<proteinExistence type="predicted"/>
<organism evidence="1 2">
    <name type="scientific">Domibacillus aminovorans</name>
    <dbReference type="NCBI Taxonomy" id="29332"/>
    <lineage>
        <taxon>Bacteria</taxon>
        <taxon>Bacillati</taxon>
        <taxon>Bacillota</taxon>
        <taxon>Bacilli</taxon>
        <taxon>Bacillales</taxon>
        <taxon>Bacillaceae</taxon>
        <taxon>Domibacillus</taxon>
    </lineage>
</organism>
<evidence type="ECO:0000313" key="2">
    <source>
        <dbReference type="Proteomes" id="UP000077271"/>
    </source>
</evidence>
<name>A0A177L1P4_9BACI</name>
<dbReference type="AlphaFoldDB" id="A0A177L1P4"/>
<comment type="caution">
    <text evidence="1">The sequence shown here is derived from an EMBL/GenBank/DDBJ whole genome shotgun (WGS) entry which is preliminary data.</text>
</comment>
<dbReference type="EMBL" id="LQWZ01000004">
    <property type="protein sequence ID" value="OAH59247.1"/>
    <property type="molecule type" value="Genomic_DNA"/>
</dbReference>
<dbReference type="RefSeq" id="WP_034286048.1">
    <property type="nucleotide sequence ID" value="NZ_LQWZ01000004.1"/>
</dbReference>
<gene>
    <name evidence="1" type="ORF">AWH48_16020</name>
</gene>
<sequence>MVNFIKTQKKHRFARCFFSMPAYSVLVVVEKKEHQVKRGKILIYQGFILSVRNVKLKKDIEPSVQFEYISSPIF</sequence>
<protein>
    <submittedName>
        <fullName evidence="1">Uncharacterized protein</fullName>
    </submittedName>
</protein>
<accession>A0A177L1P4</accession>
<evidence type="ECO:0000313" key="1">
    <source>
        <dbReference type="EMBL" id="OAH59247.1"/>
    </source>
</evidence>
<reference evidence="1 2" key="1">
    <citation type="submission" date="2016-01" db="EMBL/GenBank/DDBJ databases">
        <title>Investigation of taxonomic status of Bacillus aminovorans.</title>
        <authorList>
            <person name="Verma A."/>
            <person name="Pal Y."/>
            <person name="Krishnamurthi S."/>
        </authorList>
    </citation>
    <scope>NUCLEOTIDE SEQUENCE [LARGE SCALE GENOMIC DNA]</scope>
    <source>
        <strain evidence="1 2">DSM 4337</strain>
    </source>
</reference>